<name>A0AAF0BWU1_9ACTN</name>
<dbReference type="KEGG" id="ima:PO878_07045"/>
<protein>
    <recommendedName>
        <fullName evidence="3">DUF885 domain-containing protein</fullName>
    </recommendedName>
</protein>
<organism evidence="1 2">
    <name type="scientific">Iamia majanohamensis</name>
    <dbReference type="NCBI Taxonomy" id="467976"/>
    <lineage>
        <taxon>Bacteria</taxon>
        <taxon>Bacillati</taxon>
        <taxon>Actinomycetota</taxon>
        <taxon>Acidimicrobiia</taxon>
        <taxon>Acidimicrobiales</taxon>
        <taxon>Iamiaceae</taxon>
        <taxon>Iamia</taxon>
    </lineage>
</organism>
<evidence type="ECO:0000313" key="2">
    <source>
        <dbReference type="Proteomes" id="UP001216390"/>
    </source>
</evidence>
<reference evidence="1" key="1">
    <citation type="submission" date="2023-01" db="EMBL/GenBank/DDBJ databases">
        <title>The diversity of Class Acidimicrobiia in South China Sea sediment environments and the proposal of Iamia marina sp. nov., a novel species of the genus Iamia.</title>
        <authorList>
            <person name="He Y."/>
            <person name="Tian X."/>
        </authorList>
    </citation>
    <scope>NUCLEOTIDE SEQUENCE</scope>
    <source>
        <strain evidence="1">DSM 19957</strain>
    </source>
</reference>
<sequence>MADGPGVVERYVRLGLALGRHLDGLVDAYYGPEAWRAEAEQGPPVPLPALVADGARLVADVDGGADPEVEGRRRAWLRAQAVGLHTVARGLGGEDVPYLDEVELSYGVRPAPVPEDALAAAHRRLDAVLPGSGDVRERMVAWREAHVVPAERLEGLVRDLADDLRERTDRAFGLPEGEEVEWVLETDKPWSGFNYYLGGLRSRVAINIDLPVPSLSLPHLVAHEAYPGHHTEHCRKEVGLVRGRDQVEEAIFLVGTPQCLLAEGLADLALESLVGTDHEAVVAPHLASAGVCFDAEVAAQVREALSTVGAARGNVALMLHADGRPPEEAVAWAERWLLLPTPRAEKQVRFISDPTWRAYIFCYTEGVELCRRFAAGDPARFERLLSEQLLPADLVAPAA</sequence>
<dbReference type="EMBL" id="CP116942">
    <property type="protein sequence ID" value="WCO68483.1"/>
    <property type="molecule type" value="Genomic_DNA"/>
</dbReference>
<evidence type="ECO:0008006" key="3">
    <source>
        <dbReference type="Google" id="ProtNLM"/>
    </source>
</evidence>
<evidence type="ECO:0000313" key="1">
    <source>
        <dbReference type="EMBL" id="WCO68483.1"/>
    </source>
</evidence>
<proteinExistence type="predicted"/>
<gene>
    <name evidence="1" type="ORF">PO878_07045</name>
</gene>
<dbReference type="RefSeq" id="WP_272738000.1">
    <property type="nucleotide sequence ID" value="NZ_CP116942.1"/>
</dbReference>
<dbReference type="AlphaFoldDB" id="A0AAF0BWU1"/>
<keyword evidence="2" id="KW-1185">Reference proteome</keyword>
<dbReference type="Proteomes" id="UP001216390">
    <property type="component" value="Chromosome"/>
</dbReference>
<accession>A0AAF0BWU1</accession>